<dbReference type="EMBL" id="RWJN01000284">
    <property type="protein sequence ID" value="TCD63643.1"/>
    <property type="molecule type" value="Genomic_DNA"/>
</dbReference>
<organism evidence="1 2">
    <name type="scientific">Steccherinum ochraceum</name>
    <dbReference type="NCBI Taxonomy" id="92696"/>
    <lineage>
        <taxon>Eukaryota</taxon>
        <taxon>Fungi</taxon>
        <taxon>Dikarya</taxon>
        <taxon>Basidiomycota</taxon>
        <taxon>Agaricomycotina</taxon>
        <taxon>Agaricomycetes</taxon>
        <taxon>Polyporales</taxon>
        <taxon>Steccherinaceae</taxon>
        <taxon>Steccherinum</taxon>
    </lineage>
</organism>
<sequence length="226" mass="25172">MSFYPSDFYDARLPQYADVNAFVLGAADHYDGGYEVAVPSPTTSSSETLVDSNEYAGAEYAAYYNSTPVLPLQFAQTLQNVPTAYPSPSPPAEKVDRPERKSFHDRASRVLISTKAYAEKPNKEAFIVMLRASTINNPRSRPKLFLSPGLKSALAHVDFLQIFRTVGLIHRERNRSWDAEVMDPERGNRLLAEVDKLKRDLQEAIQYGEQLDLTLVEHGIGGSFGA</sequence>
<dbReference type="AlphaFoldDB" id="A0A4R0RAI3"/>
<proteinExistence type="predicted"/>
<protein>
    <submittedName>
        <fullName evidence="1">Uncharacterized protein</fullName>
    </submittedName>
</protein>
<dbReference type="Proteomes" id="UP000292702">
    <property type="component" value="Unassembled WGS sequence"/>
</dbReference>
<reference evidence="1 2" key="1">
    <citation type="submission" date="2018-11" db="EMBL/GenBank/DDBJ databases">
        <title>Genome assembly of Steccherinum ochraceum LE-BIN_3174, the white-rot fungus of the Steccherinaceae family (The Residual Polyporoid clade, Polyporales, Basidiomycota).</title>
        <authorList>
            <person name="Fedorova T.V."/>
            <person name="Glazunova O.A."/>
            <person name="Landesman E.O."/>
            <person name="Moiseenko K.V."/>
            <person name="Psurtseva N.V."/>
            <person name="Savinova O.S."/>
            <person name="Shakhova N.V."/>
            <person name="Tyazhelova T.V."/>
            <person name="Vasina D.V."/>
        </authorList>
    </citation>
    <scope>NUCLEOTIDE SEQUENCE [LARGE SCALE GENOMIC DNA]</scope>
    <source>
        <strain evidence="1 2">LE-BIN_3174</strain>
    </source>
</reference>
<name>A0A4R0RAI3_9APHY</name>
<keyword evidence="2" id="KW-1185">Reference proteome</keyword>
<comment type="caution">
    <text evidence="1">The sequence shown here is derived from an EMBL/GenBank/DDBJ whole genome shotgun (WGS) entry which is preliminary data.</text>
</comment>
<accession>A0A4R0RAI3</accession>
<gene>
    <name evidence="1" type="ORF">EIP91_005160</name>
</gene>
<evidence type="ECO:0000313" key="1">
    <source>
        <dbReference type="EMBL" id="TCD63643.1"/>
    </source>
</evidence>
<evidence type="ECO:0000313" key="2">
    <source>
        <dbReference type="Proteomes" id="UP000292702"/>
    </source>
</evidence>